<protein>
    <submittedName>
        <fullName evidence="1">Uncharacterized protein</fullName>
    </submittedName>
</protein>
<reference evidence="1" key="1">
    <citation type="submission" date="2022-05" db="EMBL/GenBank/DDBJ databases">
        <title>The Musa troglodytarum L. genome provides insights into the mechanism of non-climacteric behaviour and enrichment of carotenoids.</title>
        <authorList>
            <person name="Wang J."/>
        </authorList>
    </citation>
    <scope>NUCLEOTIDE SEQUENCE</scope>
    <source>
        <tissue evidence="1">Leaf</tissue>
    </source>
</reference>
<dbReference type="AlphaFoldDB" id="A0A9E7JW67"/>
<proteinExistence type="predicted"/>
<gene>
    <name evidence="1" type="ORF">MUK42_28168</name>
</gene>
<dbReference type="Proteomes" id="UP001055439">
    <property type="component" value="Chromosome 4"/>
</dbReference>
<accession>A0A9E7JW67</accession>
<keyword evidence="2" id="KW-1185">Reference proteome</keyword>
<organism evidence="1 2">
    <name type="scientific">Musa troglodytarum</name>
    <name type="common">fe'i banana</name>
    <dbReference type="NCBI Taxonomy" id="320322"/>
    <lineage>
        <taxon>Eukaryota</taxon>
        <taxon>Viridiplantae</taxon>
        <taxon>Streptophyta</taxon>
        <taxon>Embryophyta</taxon>
        <taxon>Tracheophyta</taxon>
        <taxon>Spermatophyta</taxon>
        <taxon>Magnoliopsida</taxon>
        <taxon>Liliopsida</taxon>
        <taxon>Zingiberales</taxon>
        <taxon>Musaceae</taxon>
        <taxon>Musa</taxon>
    </lineage>
</organism>
<evidence type="ECO:0000313" key="1">
    <source>
        <dbReference type="EMBL" id="URD94664.1"/>
    </source>
</evidence>
<dbReference type="EMBL" id="CP097506">
    <property type="protein sequence ID" value="URD94664.1"/>
    <property type="molecule type" value="Genomic_DNA"/>
</dbReference>
<sequence length="110" mass="11677">MALVLDQPPRHAHHQGCAAGYSDFRPERVTDPGVGCEFVLVDAVEDDMDSARWDLVDIAQHLPGAVADGYVVGVAPEEPDLAQHLVDGLRQAAVECRGHGLVGTAGQVLK</sequence>
<name>A0A9E7JW67_9LILI</name>
<evidence type="ECO:0000313" key="2">
    <source>
        <dbReference type="Proteomes" id="UP001055439"/>
    </source>
</evidence>